<dbReference type="SMART" id="SM01330">
    <property type="entry name" value="Frizzled"/>
    <property type="match status" value="1"/>
</dbReference>
<organism evidence="15 17">
    <name type="scientific">Adineta steineri</name>
    <dbReference type="NCBI Taxonomy" id="433720"/>
    <lineage>
        <taxon>Eukaryota</taxon>
        <taxon>Metazoa</taxon>
        <taxon>Spiralia</taxon>
        <taxon>Gnathifera</taxon>
        <taxon>Rotifera</taxon>
        <taxon>Eurotatoria</taxon>
        <taxon>Bdelloidea</taxon>
        <taxon>Adinetida</taxon>
        <taxon>Adinetidae</taxon>
        <taxon>Adineta</taxon>
    </lineage>
</organism>
<dbReference type="AlphaFoldDB" id="A0A813Q7E6"/>
<dbReference type="InterPro" id="IPR000539">
    <property type="entry name" value="Frizzled/Smoothened_7TM"/>
</dbReference>
<feature type="region of interest" description="Disordered" evidence="10">
    <location>
        <begin position="523"/>
        <end position="549"/>
    </location>
</feature>
<keyword evidence="6 11" id="KW-0472">Membrane</keyword>
<feature type="transmembrane region" description="Helical" evidence="11">
    <location>
        <begin position="478"/>
        <end position="501"/>
    </location>
</feature>
<evidence type="ECO:0000256" key="8">
    <source>
        <dbReference type="ARBA" id="ARBA00023170"/>
    </source>
</evidence>
<feature type="compositionally biased region" description="Low complexity" evidence="10">
    <location>
        <begin position="523"/>
        <end position="532"/>
    </location>
</feature>
<evidence type="ECO:0000259" key="13">
    <source>
        <dbReference type="PROSITE" id="PS50038"/>
    </source>
</evidence>
<keyword evidence="4 11" id="KW-0812">Transmembrane</keyword>
<keyword evidence="12" id="KW-0732">Signal</keyword>
<dbReference type="Gene3D" id="1.20.1070.10">
    <property type="entry name" value="Rhodopsin 7-helix transmembrane proteins"/>
    <property type="match status" value="1"/>
</dbReference>
<dbReference type="GO" id="GO:0005886">
    <property type="term" value="C:plasma membrane"/>
    <property type="evidence" value="ECO:0007669"/>
    <property type="project" value="TreeGrafter"/>
</dbReference>
<keyword evidence="5 11" id="KW-1133">Transmembrane helix</keyword>
<evidence type="ECO:0000256" key="1">
    <source>
        <dbReference type="ARBA" id="ARBA00004141"/>
    </source>
</evidence>
<dbReference type="GO" id="GO:0017147">
    <property type="term" value="F:Wnt-protein binding"/>
    <property type="evidence" value="ECO:0007669"/>
    <property type="project" value="TreeGrafter"/>
</dbReference>
<dbReference type="PRINTS" id="PR00489">
    <property type="entry name" value="FRIZZLED"/>
</dbReference>
<feature type="disulfide bond" evidence="9">
    <location>
        <begin position="101"/>
        <end position="125"/>
    </location>
</feature>
<evidence type="ECO:0000256" key="2">
    <source>
        <dbReference type="ARBA" id="ARBA00008077"/>
    </source>
</evidence>
<feature type="disulfide bond" evidence="9">
    <location>
        <begin position="70"/>
        <end position="108"/>
    </location>
</feature>
<feature type="signal peptide" evidence="12">
    <location>
        <begin position="1"/>
        <end position="20"/>
    </location>
</feature>
<dbReference type="PROSITE" id="PS50261">
    <property type="entry name" value="G_PROTEIN_RECEP_F2_4"/>
    <property type="match status" value="1"/>
</dbReference>
<protein>
    <submittedName>
        <fullName evidence="15">Uncharacterized protein</fullName>
    </submittedName>
</protein>
<feature type="domain" description="FZ" evidence="13">
    <location>
        <begin position="20"/>
        <end position="140"/>
    </location>
</feature>
<dbReference type="PANTHER" id="PTHR11309">
    <property type="entry name" value="FRIZZLED"/>
    <property type="match status" value="1"/>
</dbReference>
<keyword evidence="7 9" id="KW-1015">Disulfide bond</keyword>
<dbReference type="GO" id="GO:0042813">
    <property type="term" value="F:Wnt receptor activity"/>
    <property type="evidence" value="ECO:0007669"/>
    <property type="project" value="TreeGrafter"/>
</dbReference>
<dbReference type="PROSITE" id="PS50038">
    <property type="entry name" value="FZ"/>
    <property type="match status" value="1"/>
</dbReference>
<dbReference type="GO" id="GO:0035567">
    <property type="term" value="P:non-canonical Wnt signaling pathway"/>
    <property type="evidence" value="ECO:0007669"/>
    <property type="project" value="TreeGrafter"/>
</dbReference>
<evidence type="ECO:0000313" key="15">
    <source>
        <dbReference type="EMBL" id="CAF0763030.1"/>
    </source>
</evidence>
<dbReference type="SUPFAM" id="SSF63501">
    <property type="entry name" value="Frizzled cysteine-rich domain"/>
    <property type="match status" value="1"/>
</dbReference>
<feature type="transmembrane region" description="Helical" evidence="11">
    <location>
        <begin position="289"/>
        <end position="319"/>
    </location>
</feature>
<dbReference type="Pfam" id="PF01534">
    <property type="entry name" value="Frizzled"/>
    <property type="match status" value="1"/>
</dbReference>
<dbReference type="GO" id="GO:0060070">
    <property type="term" value="P:canonical Wnt signaling pathway"/>
    <property type="evidence" value="ECO:0007669"/>
    <property type="project" value="TreeGrafter"/>
</dbReference>
<feature type="transmembrane region" description="Helical" evidence="11">
    <location>
        <begin position="376"/>
        <end position="399"/>
    </location>
</feature>
<accession>A0A813Q7E6</accession>
<evidence type="ECO:0000313" key="17">
    <source>
        <dbReference type="Proteomes" id="UP000663891"/>
    </source>
</evidence>
<dbReference type="Pfam" id="PF01392">
    <property type="entry name" value="Fz"/>
    <property type="match status" value="1"/>
</dbReference>
<evidence type="ECO:0000256" key="7">
    <source>
        <dbReference type="ARBA" id="ARBA00023157"/>
    </source>
</evidence>
<feature type="chain" id="PRO_5036409176" evidence="12">
    <location>
        <begin position="21"/>
        <end position="586"/>
    </location>
</feature>
<keyword evidence="8" id="KW-0675">Receptor</keyword>
<evidence type="ECO:0000256" key="11">
    <source>
        <dbReference type="SAM" id="Phobius"/>
    </source>
</evidence>
<gene>
    <name evidence="16" type="ORF">OKA104_LOCUS12152</name>
    <name evidence="15" type="ORF">VCS650_LOCUS1925</name>
</gene>
<dbReference type="Proteomes" id="UP000663891">
    <property type="component" value="Unassembled WGS sequence"/>
</dbReference>
<comment type="subcellular location">
    <subcellularLocation>
        <location evidence="1">Membrane</location>
        <topology evidence="1">Multi-pass membrane protein</topology>
    </subcellularLocation>
</comment>
<feature type="transmembrane region" description="Helical" evidence="11">
    <location>
        <begin position="420"/>
        <end position="444"/>
    </location>
</feature>
<feature type="domain" description="G-protein coupled receptors family 2 profile 2" evidence="14">
    <location>
        <begin position="198"/>
        <end position="507"/>
    </location>
</feature>
<sequence length="586" mass="67704">MYLFTELFLLLLITIISTKSEQRQCQPITYYECKNIGYNQTYLPNKFNHQDQKDVALVINQFTALIAVGCSSELRFLLCSIYMPLCLANYSDSIPPCREVCERVRRPCESFYTRYGFIWPDALKCEQYPSSKENAICMDPRKDEAAKSPLRLPSRSSKSCCQCNTSVGYQLIDEDDYSTIKKCLPPCRSAYFSDEQSISMINIWLTILSILCALSCTFVLLTFFLDMTRFKYPQRPIIFLSLCYFFVSCGYLIRLMLGHENVACKFNNKIDSLSPYTQLVRVSGPSSCAFVFVLTYFFGMASSIWWVILTLTWFLAAGFKWSSEAIAHYSLSYHLIAWLLPCLQTVAILILKGIDGDPISGICYVGHTDSSMLRGFVLLPLISFLTIGTIFLLAGLISLMRIRNVIKIQDRNKTSKLEKLMVRIGLFSILYTVPATFVIGIYFYELRYRSMWEDNLHCNKCPHLSTKSYSTWFIQPSFTIYMLKYFFLLIVGIITGLWINFNSKTFLTWKRFFCCQNNPNNNNNSNNNNNNSDHLHHHHHPYKQHPRYGNQRGRDDFGINYSYKHTKINGSKYSLPSTKQVPLAHV</sequence>
<dbReference type="Gene3D" id="1.10.2000.10">
    <property type="entry name" value="Frizzled cysteine-rich domain"/>
    <property type="match status" value="1"/>
</dbReference>
<dbReference type="InterPro" id="IPR020067">
    <property type="entry name" value="Frizzled_dom"/>
</dbReference>
<dbReference type="OrthoDB" id="10053709at2759"/>
<evidence type="ECO:0000256" key="10">
    <source>
        <dbReference type="SAM" id="MobiDB-lite"/>
    </source>
</evidence>
<evidence type="ECO:0000256" key="4">
    <source>
        <dbReference type="ARBA" id="ARBA00022692"/>
    </source>
</evidence>
<dbReference type="SMART" id="SM00063">
    <property type="entry name" value="FRI"/>
    <property type="match status" value="1"/>
</dbReference>
<dbReference type="InterPro" id="IPR017981">
    <property type="entry name" value="GPCR_2-like_7TM"/>
</dbReference>
<evidence type="ECO:0000256" key="12">
    <source>
        <dbReference type="SAM" id="SignalP"/>
    </source>
</evidence>
<evidence type="ECO:0000313" key="16">
    <source>
        <dbReference type="EMBL" id="CAF3695998.1"/>
    </source>
</evidence>
<dbReference type="InterPro" id="IPR036790">
    <property type="entry name" value="Frizzled_dom_sf"/>
</dbReference>
<feature type="disulfide bond" evidence="9">
    <location>
        <begin position="25"/>
        <end position="86"/>
    </location>
</feature>
<evidence type="ECO:0000256" key="5">
    <source>
        <dbReference type="ARBA" id="ARBA00022989"/>
    </source>
</evidence>
<comment type="similarity">
    <text evidence="2">Belongs to the G-protein coupled receptor Fz/Smo family.</text>
</comment>
<feature type="transmembrane region" description="Helical" evidence="11">
    <location>
        <begin position="331"/>
        <end position="351"/>
    </location>
</feature>
<dbReference type="InterPro" id="IPR015526">
    <property type="entry name" value="Frizzled/SFRP"/>
</dbReference>
<feature type="transmembrane region" description="Helical" evidence="11">
    <location>
        <begin position="237"/>
        <end position="257"/>
    </location>
</feature>
<evidence type="ECO:0000256" key="9">
    <source>
        <dbReference type="PROSITE-ProRule" id="PRU00090"/>
    </source>
</evidence>
<comment type="caution">
    <text evidence="15">The sequence shown here is derived from an EMBL/GenBank/DDBJ whole genome shotgun (WGS) entry which is preliminary data.</text>
</comment>
<evidence type="ECO:0000256" key="6">
    <source>
        <dbReference type="ARBA" id="ARBA00023136"/>
    </source>
</evidence>
<name>A0A813Q7E6_9BILA</name>
<evidence type="ECO:0000259" key="14">
    <source>
        <dbReference type="PROSITE" id="PS50261"/>
    </source>
</evidence>
<keyword evidence="3" id="KW-0217">Developmental protein</keyword>
<feature type="disulfide bond" evidence="9">
    <location>
        <begin position="33"/>
        <end position="79"/>
    </location>
</feature>
<reference evidence="15" key="1">
    <citation type="submission" date="2021-02" db="EMBL/GenBank/DDBJ databases">
        <authorList>
            <person name="Nowell W R."/>
        </authorList>
    </citation>
    <scope>NUCLEOTIDE SEQUENCE</scope>
</reference>
<evidence type="ECO:0000256" key="3">
    <source>
        <dbReference type="ARBA" id="ARBA00022473"/>
    </source>
</evidence>
<dbReference type="EMBL" id="CAJOAY010000579">
    <property type="protein sequence ID" value="CAF3695998.1"/>
    <property type="molecule type" value="Genomic_DNA"/>
</dbReference>
<dbReference type="EMBL" id="CAJNON010000009">
    <property type="protein sequence ID" value="CAF0763030.1"/>
    <property type="molecule type" value="Genomic_DNA"/>
</dbReference>
<feature type="transmembrane region" description="Helical" evidence="11">
    <location>
        <begin position="203"/>
        <end position="225"/>
    </location>
</feature>
<comment type="caution">
    <text evidence="9">Lacks conserved residue(s) required for the propagation of feature annotation.</text>
</comment>
<feature type="compositionally biased region" description="Basic residues" evidence="10">
    <location>
        <begin position="535"/>
        <end position="546"/>
    </location>
</feature>
<dbReference type="Proteomes" id="UP000663881">
    <property type="component" value="Unassembled WGS sequence"/>
</dbReference>
<proteinExistence type="inferred from homology"/>